<comment type="caution">
    <text evidence="2">The sequence shown here is derived from an EMBL/GenBank/DDBJ whole genome shotgun (WGS) entry which is preliminary data.</text>
</comment>
<accession>A0ABS0FQU4</accession>
<keyword evidence="1" id="KW-1133">Transmembrane helix</keyword>
<name>A0ABS0FQU4_PSELU</name>
<keyword evidence="1" id="KW-0812">Transmembrane</keyword>
<dbReference type="EMBL" id="JADMCD010000010">
    <property type="protein sequence ID" value="MBF8642659.1"/>
    <property type="molecule type" value="Genomic_DNA"/>
</dbReference>
<keyword evidence="1" id="KW-0472">Membrane</keyword>
<evidence type="ECO:0000256" key="1">
    <source>
        <dbReference type="SAM" id="Phobius"/>
    </source>
</evidence>
<reference evidence="2 3" key="1">
    <citation type="submission" date="2020-10" db="EMBL/GenBank/DDBJ databases">
        <title>Genome sequences of Pseudomonas isolates.</title>
        <authorList>
            <person name="Wessels L."/>
            <person name="Reich F."/>
            <person name="Hammerl J."/>
        </authorList>
    </citation>
    <scope>NUCLEOTIDE SEQUENCE [LARGE SCALE GENOMIC DNA]</scope>
    <source>
        <strain evidence="2 3">20-MO00624-0</strain>
    </source>
</reference>
<feature type="transmembrane region" description="Helical" evidence="1">
    <location>
        <begin position="106"/>
        <end position="131"/>
    </location>
</feature>
<sequence length="219" mass="24699">MSDLLNPHPSHDPDTLIACPECDLLMQKVTLAVETEHKILCSRCGYELYHFKRRVVDKGLALVVTALLLFIPANFLPIMKLKMFGQQTYDTVWSAVIALYKADMTIIASLVLSCSLFIPLIKLICQLLVLISLKRPSIRSTGILLLRCYQHLREWGMWEIYLLGILVAMVKVGDVAELSLGVGLFCFTALLLIQVWLDSLMSPQQLWQEIEVESGHAGR</sequence>
<keyword evidence="3" id="KW-1185">Reference proteome</keyword>
<evidence type="ECO:0000313" key="2">
    <source>
        <dbReference type="EMBL" id="MBF8642659.1"/>
    </source>
</evidence>
<organism evidence="2 3">
    <name type="scientific">Pseudomonas luteola</name>
    <dbReference type="NCBI Taxonomy" id="47886"/>
    <lineage>
        <taxon>Bacteria</taxon>
        <taxon>Pseudomonadati</taxon>
        <taxon>Pseudomonadota</taxon>
        <taxon>Gammaproteobacteria</taxon>
        <taxon>Pseudomonadales</taxon>
        <taxon>Pseudomonadaceae</taxon>
        <taxon>Pseudomonas</taxon>
    </lineage>
</organism>
<feature type="transmembrane region" description="Helical" evidence="1">
    <location>
        <begin position="59"/>
        <end position="79"/>
    </location>
</feature>
<dbReference type="Pfam" id="PF04403">
    <property type="entry name" value="PqiA"/>
    <property type="match status" value="1"/>
</dbReference>
<feature type="transmembrane region" description="Helical" evidence="1">
    <location>
        <begin position="178"/>
        <end position="197"/>
    </location>
</feature>
<dbReference type="RefSeq" id="WP_037029806.1">
    <property type="nucleotide sequence ID" value="NZ_CP069262.1"/>
</dbReference>
<protein>
    <submittedName>
        <fullName evidence="2">Paraquat-inducible protein A</fullName>
    </submittedName>
</protein>
<dbReference type="Proteomes" id="UP000626180">
    <property type="component" value="Unassembled WGS sequence"/>
</dbReference>
<evidence type="ECO:0000313" key="3">
    <source>
        <dbReference type="Proteomes" id="UP000626180"/>
    </source>
</evidence>
<dbReference type="InterPro" id="IPR007498">
    <property type="entry name" value="PqiA-like"/>
</dbReference>
<proteinExistence type="predicted"/>
<gene>
    <name evidence="2" type="ORF">IRZ65_18430</name>
</gene>